<dbReference type="EnsemblPlants" id="Pp3c20_21790V3.1">
    <property type="protein sequence ID" value="Pp3c20_21790V3.1"/>
    <property type="gene ID" value="Pp3c20_21790"/>
</dbReference>
<evidence type="ECO:0000259" key="2">
    <source>
        <dbReference type="SMART" id="SM00363"/>
    </source>
</evidence>
<dbReference type="EnsemblPlants" id="Pp3c20_21790V3.2">
    <property type="protein sequence ID" value="Pp3c20_21790V3.2"/>
    <property type="gene ID" value="Pp3c20_21790"/>
</dbReference>
<dbReference type="InterPro" id="IPR017506">
    <property type="entry name" value="PSII_S4"/>
</dbReference>
<name>A0A2K1IW24_PHYPA</name>
<dbReference type="PROSITE" id="PS50889">
    <property type="entry name" value="S4"/>
    <property type="match status" value="1"/>
</dbReference>
<dbReference type="SUPFAM" id="SSF55174">
    <property type="entry name" value="Alpha-L RNA-binding motif"/>
    <property type="match status" value="1"/>
</dbReference>
<dbReference type="Gene3D" id="3.10.290.10">
    <property type="entry name" value="RNA-binding S4 domain"/>
    <property type="match status" value="1"/>
</dbReference>
<dbReference type="OrthoDB" id="4150at2759"/>
<dbReference type="Gramene" id="Pp3c20_21790V3.2">
    <property type="protein sequence ID" value="Pp3c20_21790V3.2"/>
    <property type="gene ID" value="Pp3c20_21790"/>
</dbReference>
<dbReference type="PANTHER" id="PTHR13633:SF3">
    <property type="entry name" value="MITOCHONDRIAL TRANSCRIPTION RESCUE FACTOR 1"/>
    <property type="match status" value="1"/>
</dbReference>
<dbReference type="Gene3D" id="3.30.70.330">
    <property type="match status" value="1"/>
</dbReference>
<dbReference type="InterPro" id="IPR002942">
    <property type="entry name" value="S4_RNA-bd"/>
</dbReference>
<dbReference type="STRING" id="3218.A0A2K1IW24"/>
<dbReference type="FunCoup" id="A0A2K1IW24">
    <property type="interactions" value="903"/>
</dbReference>
<reference evidence="4" key="3">
    <citation type="submission" date="2020-12" db="UniProtKB">
        <authorList>
            <consortium name="EnsemblPlants"/>
        </authorList>
    </citation>
    <scope>IDENTIFICATION</scope>
</reference>
<dbReference type="EMBL" id="ABEU02000020">
    <property type="protein sequence ID" value="PNR33476.1"/>
    <property type="molecule type" value="Genomic_DNA"/>
</dbReference>
<gene>
    <name evidence="4" type="primary">LOC112273224</name>
    <name evidence="3" type="ORF">PHYPA_025420</name>
</gene>
<dbReference type="Gramene" id="Pp3c20_21790V3.1">
    <property type="protein sequence ID" value="Pp3c20_21790V3.1"/>
    <property type="gene ID" value="Pp3c20_21790"/>
</dbReference>
<protein>
    <recommendedName>
        <fullName evidence="2">RNA-binding S4 domain-containing protein</fullName>
    </recommendedName>
</protein>
<dbReference type="PANTHER" id="PTHR13633">
    <property type="entry name" value="MITOCHONDRIAL TRANSCRIPTION RESCUE FACTOR 1"/>
    <property type="match status" value="1"/>
</dbReference>
<dbReference type="InterPro" id="IPR012677">
    <property type="entry name" value="Nucleotide-bd_a/b_plait_sf"/>
</dbReference>
<dbReference type="GO" id="GO:0003723">
    <property type="term" value="F:RNA binding"/>
    <property type="evidence" value="ECO:0007669"/>
    <property type="project" value="UniProtKB-KW"/>
</dbReference>
<proteinExistence type="predicted"/>
<dbReference type="Pfam" id="PF01479">
    <property type="entry name" value="S4"/>
    <property type="match status" value="1"/>
</dbReference>
<evidence type="ECO:0000313" key="4">
    <source>
        <dbReference type="EnsemblPlants" id="Pp3c20_21790V3.1"/>
    </source>
</evidence>
<reference evidence="3 5" key="2">
    <citation type="journal article" date="2018" name="Plant J.">
        <title>The Physcomitrella patens chromosome-scale assembly reveals moss genome structure and evolution.</title>
        <authorList>
            <person name="Lang D."/>
            <person name="Ullrich K.K."/>
            <person name="Murat F."/>
            <person name="Fuchs J."/>
            <person name="Jenkins J."/>
            <person name="Haas F.B."/>
            <person name="Piednoel M."/>
            <person name="Gundlach H."/>
            <person name="Van Bel M."/>
            <person name="Meyberg R."/>
            <person name="Vives C."/>
            <person name="Morata J."/>
            <person name="Symeonidi A."/>
            <person name="Hiss M."/>
            <person name="Muchero W."/>
            <person name="Kamisugi Y."/>
            <person name="Saleh O."/>
            <person name="Blanc G."/>
            <person name="Decker E.L."/>
            <person name="van Gessel N."/>
            <person name="Grimwood J."/>
            <person name="Hayes R.D."/>
            <person name="Graham S.W."/>
            <person name="Gunter L.E."/>
            <person name="McDaniel S.F."/>
            <person name="Hoernstein S.N.W."/>
            <person name="Larsson A."/>
            <person name="Li F.W."/>
            <person name="Perroud P.F."/>
            <person name="Phillips J."/>
            <person name="Ranjan P."/>
            <person name="Rokshar D.S."/>
            <person name="Rothfels C.J."/>
            <person name="Schneider L."/>
            <person name="Shu S."/>
            <person name="Stevenson D.W."/>
            <person name="Thummler F."/>
            <person name="Tillich M."/>
            <person name="Villarreal Aguilar J.C."/>
            <person name="Widiez T."/>
            <person name="Wong G.K."/>
            <person name="Wymore A."/>
            <person name="Zhang Y."/>
            <person name="Zimmer A.D."/>
            <person name="Quatrano R.S."/>
            <person name="Mayer K.F.X."/>
            <person name="Goodstein D."/>
            <person name="Casacuberta J.M."/>
            <person name="Vandepoele K."/>
            <person name="Reski R."/>
            <person name="Cuming A.C."/>
            <person name="Tuskan G.A."/>
            <person name="Maumus F."/>
            <person name="Salse J."/>
            <person name="Schmutz J."/>
            <person name="Rensing S.A."/>
        </authorList>
    </citation>
    <scope>NUCLEOTIDE SEQUENCE [LARGE SCALE GENOMIC DNA]</scope>
    <source>
        <strain evidence="4 5">cv. Gransden 2004</strain>
    </source>
</reference>
<dbReference type="GeneID" id="112273224"/>
<dbReference type="KEGG" id="ppp:112273224"/>
<dbReference type="Proteomes" id="UP000006727">
    <property type="component" value="Chromosome 20"/>
</dbReference>
<reference evidence="3 5" key="1">
    <citation type="journal article" date="2008" name="Science">
        <title>The Physcomitrella genome reveals evolutionary insights into the conquest of land by plants.</title>
        <authorList>
            <person name="Rensing S."/>
            <person name="Lang D."/>
            <person name="Zimmer A."/>
            <person name="Terry A."/>
            <person name="Salamov A."/>
            <person name="Shapiro H."/>
            <person name="Nishiyama T."/>
            <person name="Perroud P.-F."/>
            <person name="Lindquist E."/>
            <person name="Kamisugi Y."/>
            <person name="Tanahashi T."/>
            <person name="Sakakibara K."/>
            <person name="Fujita T."/>
            <person name="Oishi K."/>
            <person name="Shin-I T."/>
            <person name="Kuroki Y."/>
            <person name="Toyoda A."/>
            <person name="Suzuki Y."/>
            <person name="Hashimoto A."/>
            <person name="Yamaguchi K."/>
            <person name="Sugano A."/>
            <person name="Kohara Y."/>
            <person name="Fujiyama A."/>
            <person name="Anterola A."/>
            <person name="Aoki S."/>
            <person name="Ashton N."/>
            <person name="Barbazuk W.B."/>
            <person name="Barker E."/>
            <person name="Bennetzen J."/>
            <person name="Bezanilla M."/>
            <person name="Blankenship R."/>
            <person name="Cho S.H."/>
            <person name="Dutcher S."/>
            <person name="Estelle M."/>
            <person name="Fawcett J.A."/>
            <person name="Gundlach H."/>
            <person name="Hanada K."/>
            <person name="Heyl A."/>
            <person name="Hicks K.A."/>
            <person name="Hugh J."/>
            <person name="Lohr M."/>
            <person name="Mayer K."/>
            <person name="Melkozernov A."/>
            <person name="Murata T."/>
            <person name="Nelson D."/>
            <person name="Pils B."/>
            <person name="Prigge M."/>
            <person name="Reiss B."/>
            <person name="Renner T."/>
            <person name="Rombauts S."/>
            <person name="Rushton P."/>
            <person name="Sanderfoot A."/>
            <person name="Schween G."/>
            <person name="Shiu S.-H."/>
            <person name="Stueber K."/>
            <person name="Theodoulou F.L."/>
            <person name="Tu H."/>
            <person name="Van de Peer Y."/>
            <person name="Verrier P.J."/>
            <person name="Waters E."/>
            <person name="Wood A."/>
            <person name="Yang L."/>
            <person name="Cove D."/>
            <person name="Cuming A."/>
            <person name="Hasebe M."/>
            <person name="Lucas S."/>
            <person name="Mishler D.B."/>
            <person name="Reski R."/>
            <person name="Grigoriev I."/>
            <person name="Quatrano R.S."/>
            <person name="Boore J.L."/>
        </authorList>
    </citation>
    <scope>NUCLEOTIDE SEQUENCE [LARGE SCALE GENOMIC DNA]</scope>
    <source>
        <strain evidence="4 5">cv. Gransden 2004</strain>
    </source>
</reference>
<dbReference type="RefSeq" id="XP_024357478.1">
    <property type="nucleotide sequence ID" value="XM_024501710.2"/>
</dbReference>
<dbReference type="CDD" id="cd00165">
    <property type="entry name" value="S4"/>
    <property type="match status" value="1"/>
</dbReference>
<feature type="domain" description="RNA-binding S4" evidence="2">
    <location>
        <begin position="271"/>
        <end position="326"/>
    </location>
</feature>
<sequence>MFRSLIANPVGRCETMALVMSNLVQVNLTLNRMATQLSSSSGNPLRLVPRLFLTQPPKLRYSFSRRNAGLCRAAVLSRDEKNHLLLGVDKAHVDDVARILEQARTAADRWEVAHSAFLTPPVLNDALTAVRRLSDVGVLVSGGYAQAERCRLSVGHVETIEAGSLEGGNAGYPGAVAALSVSGNFMFESATHGDFLGSILGTGVTRDKVGDIIMQGEKGAQILVVPELVEFFCSSLVQVRNVAVQTSAIPLSALQVKAPRVDTFKSVEASLRVDALTSAGFRMSRSKLAELISSGEVRVNWKEVTKTSLTLKTGDVVSVRGKGRIQVGEIVMTKKGRYAVELTRYL</sequence>
<organism evidence="3">
    <name type="scientific">Physcomitrium patens</name>
    <name type="common">Spreading-leaved earth moss</name>
    <name type="synonym">Physcomitrella patens</name>
    <dbReference type="NCBI Taxonomy" id="3218"/>
    <lineage>
        <taxon>Eukaryota</taxon>
        <taxon>Viridiplantae</taxon>
        <taxon>Streptophyta</taxon>
        <taxon>Embryophyta</taxon>
        <taxon>Bryophyta</taxon>
        <taxon>Bryophytina</taxon>
        <taxon>Bryopsida</taxon>
        <taxon>Funariidae</taxon>
        <taxon>Funariales</taxon>
        <taxon>Funariaceae</taxon>
        <taxon>Physcomitrium</taxon>
    </lineage>
</organism>
<evidence type="ECO:0000313" key="3">
    <source>
        <dbReference type="EMBL" id="PNR33476.1"/>
    </source>
</evidence>
<dbReference type="AlphaFoldDB" id="A0A2K1IW24"/>
<evidence type="ECO:0000256" key="1">
    <source>
        <dbReference type="PROSITE-ProRule" id="PRU00182"/>
    </source>
</evidence>
<dbReference type="Pfam" id="PF17774">
    <property type="entry name" value="YlmH_RBD"/>
    <property type="match status" value="1"/>
</dbReference>
<dbReference type="InterPro" id="IPR036986">
    <property type="entry name" value="S4_RNA-bd_sf"/>
</dbReference>
<dbReference type="PaxDb" id="3218-PP1S40_68V6.1"/>
<dbReference type="Gene3D" id="3.30.1370.160">
    <property type="match status" value="1"/>
</dbReference>
<evidence type="ECO:0000313" key="5">
    <source>
        <dbReference type="Proteomes" id="UP000006727"/>
    </source>
</evidence>
<keyword evidence="5" id="KW-1185">Reference proteome</keyword>
<keyword evidence="1" id="KW-0694">RNA-binding</keyword>
<accession>A0A2K1IW24</accession>
<dbReference type="SMART" id="SM00363">
    <property type="entry name" value="S4"/>
    <property type="match status" value="1"/>
</dbReference>
<dbReference type="InterPro" id="IPR040591">
    <property type="entry name" value="RqcP2_RBD"/>
</dbReference>
<dbReference type="NCBIfam" id="TIGR03069">
    <property type="entry name" value="PS_II_S4"/>
    <property type="match status" value="1"/>
</dbReference>